<evidence type="ECO:0000313" key="2">
    <source>
        <dbReference type="Proteomes" id="UP000482487"/>
    </source>
</evidence>
<name>A0A7C9MLI1_9BACT</name>
<sequence length="164" mass="18090">MDNIEEKASQEIFRVFMAEHWVRFYFAMENEGVVFLDVPAEAIEELKGYDASLAEFVAGVNGQPIDQESSRRAVGEFVFRVMEGGIYPPGLVARAFDGKPLGLLLKLFSVWLSGHEGMLDEAVLPFSQWEQHFGTWRQDPAVARFATTLAAAGNPATPASGAIH</sequence>
<dbReference type="Proteomes" id="UP000482487">
    <property type="component" value="Unassembled WGS sequence"/>
</dbReference>
<dbReference type="RefSeq" id="WP_160961266.1">
    <property type="nucleotide sequence ID" value="NZ_WVUD01000019.1"/>
</dbReference>
<proteinExistence type="predicted"/>
<evidence type="ECO:0000313" key="1">
    <source>
        <dbReference type="EMBL" id="MYL83773.1"/>
    </source>
</evidence>
<gene>
    <name evidence="1" type="ORF">GTA51_11605</name>
</gene>
<dbReference type="AlphaFoldDB" id="A0A7C9MLI1"/>
<protein>
    <submittedName>
        <fullName evidence="1">Uncharacterized protein</fullName>
    </submittedName>
</protein>
<comment type="caution">
    <text evidence="1">The sequence shown here is derived from an EMBL/GenBank/DDBJ whole genome shotgun (WGS) entry which is preliminary data.</text>
</comment>
<organism evidence="1 2">
    <name type="scientific">Solidesulfovibrio aerotolerans</name>
    <dbReference type="NCBI Taxonomy" id="295255"/>
    <lineage>
        <taxon>Bacteria</taxon>
        <taxon>Pseudomonadati</taxon>
        <taxon>Thermodesulfobacteriota</taxon>
        <taxon>Desulfovibrionia</taxon>
        <taxon>Desulfovibrionales</taxon>
        <taxon>Desulfovibrionaceae</taxon>
        <taxon>Solidesulfovibrio</taxon>
    </lineage>
</organism>
<dbReference type="OrthoDB" id="5455222at2"/>
<dbReference type="EMBL" id="WVUD01000019">
    <property type="protein sequence ID" value="MYL83773.1"/>
    <property type="molecule type" value="Genomic_DNA"/>
</dbReference>
<reference evidence="1 2" key="1">
    <citation type="submission" date="2020-01" db="EMBL/GenBank/DDBJ databases">
        <title>Genome sequence of Desulfovibrio aerotolerans DSM 16695(T).</title>
        <authorList>
            <person name="Karnachuk O."/>
            <person name="Avakyan M."/>
            <person name="Mardanov A."/>
            <person name="Kadnikov V."/>
            <person name="Ravin N."/>
        </authorList>
    </citation>
    <scope>NUCLEOTIDE SEQUENCE [LARGE SCALE GENOMIC DNA]</scope>
    <source>
        <strain evidence="1 2">DSM 16695</strain>
    </source>
</reference>
<keyword evidence="2" id="KW-1185">Reference proteome</keyword>
<accession>A0A7C9MLI1</accession>